<evidence type="ECO:0000313" key="3">
    <source>
        <dbReference type="EMBL" id="MCK8491861.1"/>
    </source>
</evidence>
<keyword evidence="4" id="KW-1185">Reference proteome</keyword>
<accession>A0ABT0HI72</accession>
<dbReference type="Pfam" id="PF01364">
    <property type="entry name" value="Peptidase_C25"/>
    <property type="match status" value="1"/>
</dbReference>
<dbReference type="RefSeq" id="WP_248476463.1">
    <property type="nucleotide sequence ID" value="NZ_JALPRF010000001.1"/>
</dbReference>
<reference evidence="3 4" key="1">
    <citation type="submission" date="2022-04" db="EMBL/GenBank/DDBJ databases">
        <title>Spirosoma sp. strain RP8 genome sequencing and assembly.</title>
        <authorList>
            <person name="Jung Y."/>
        </authorList>
    </citation>
    <scope>NUCLEOTIDE SEQUENCE [LARGE SCALE GENOMIC DNA]</scope>
    <source>
        <strain evidence="3 4">RP8</strain>
    </source>
</reference>
<dbReference type="InterPro" id="IPR029030">
    <property type="entry name" value="Caspase-like_dom_sf"/>
</dbReference>
<name>A0ABT0HI72_9BACT</name>
<dbReference type="CDD" id="cd02258">
    <property type="entry name" value="Peptidase_C25_N"/>
    <property type="match status" value="1"/>
</dbReference>
<dbReference type="InterPro" id="IPR029031">
    <property type="entry name" value="Gingipain_N_sf"/>
</dbReference>
<proteinExistence type="predicted"/>
<dbReference type="SUPFAM" id="SSF52129">
    <property type="entry name" value="Caspase-like"/>
    <property type="match status" value="1"/>
</dbReference>
<dbReference type="Proteomes" id="UP001202180">
    <property type="component" value="Unassembled WGS sequence"/>
</dbReference>
<protein>
    <submittedName>
        <fullName evidence="3">Type IX secretion system sortase PorU</fullName>
    </submittedName>
</protein>
<organism evidence="3 4">
    <name type="scientific">Spirosoma liriopis</name>
    <dbReference type="NCBI Taxonomy" id="2937440"/>
    <lineage>
        <taxon>Bacteria</taxon>
        <taxon>Pseudomonadati</taxon>
        <taxon>Bacteroidota</taxon>
        <taxon>Cytophagia</taxon>
        <taxon>Cytophagales</taxon>
        <taxon>Cytophagaceae</taxon>
        <taxon>Spirosoma</taxon>
    </lineage>
</organism>
<gene>
    <name evidence="3" type="primary">porU</name>
    <name evidence="3" type="ORF">M0L20_08375</name>
</gene>
<dbReference type="Gene3D" id="3.40.50.10390">
    <property type="entry name" value="Gingipain r, domain 1"/>
    <property type="match status" value="1"/>
</dbReference>
<evidence type="ECO:0000313" key="4">
    <source>
        <dbReference type="Proteomes" id="UP001202180"/>
    </source>
</evidence>
<sequence length="1157" mass="126835">MHGWNNTKRFTVDTYWVNGTRESCTNSVKWIISLTVWLSIASLPNGHAQSVLKEGTWIKIGVVESGVYRLDQATLARINPAFASADPRTLRLYGNGGAVLPQPNAAQRASDLLENAILVNGEADGRFDAGDALLFFGQSPHIVRYDSLARRFKHQINPYTDTTFYFLTVGGGQGLRIAERPAGALSSTATVTTFDDYQFHEQDLVKIPSVRSGREWLGEIMTNDTTKTIPFDVPGVVASVPVRITSSVVAGASATTQFRVRLNDQFVGTQLMSSISGYEYDYQGILRTDTFSVKPATVANPLRVTISFQKNRAISVLGYLNYIGIQVRRELRQYDQPTWVRQLDSGQCAVRQSAATLRVWNLDNPLVPVSQAYSLSPASEARWVSANRADYYLFTDNQLKTPVSLASVANQNIASLTTPNLLIVTSAAWRAEAERLATFRREHDQLTVQVVTTQQVYNEFGSGKPDPTAIRDMVRYFYRKTPGQLRYLLLFGDATYDYRNINRLLSASQLANTVPVYESNESLHPVLSYSSDDYFGFMDRNEGEWPETNAGDYKMDIGVGRLPVKSTDEAKTVVDKLIRYSSDPSLAGDWQTRVMFVADDGDYNIHQQDANSLATMTETNAPSFRPERVFLDAYPQETTASGQKSPIVNQLINRAVADGRLIINYSGHGGVETLADEQVVTLQDILSWKNRRLPLFVTATCQFGRYDDPASNSGAELALLSRLGGAIGLLTTTRPVYANTNLVLNKAFCKFAFTPINGQMPRLGDVMRLTKNDSLVGPVNRNFALLGDPSMRLAYPQAQVMLTKVNGRTVTADHADTLRALETVELSGEIQQGGGRLNDFTGTLQLTLYDKATTQTTLGTESAKMNFKAYTSTLFAGQVAVKNGQFAVRFVMPKDISYTVGMAKLYAYAVRSDSLLDAVGSYDSLRVGGSLVVDSLDTQPPLVQLHVEGGVLDGEQVHVAGPDVTVRISLQDNQGINTARAGLGHELTIRIGDQSPVVLNDAYVSTSGDGRQGQAVYTFLDVTPGAYIVRVKAWDINNNSTEGTLSIVVSGKPALALRGLQASPNPVTTYSTISVEHNRGGEPLDWTWQIVDQNGRLLNQRTGQCSDCPTKLDIGTWYGSTDSGQSVPNGLYIVRLRIQSAADGSVTDGSSRLILSK</sequence>
<evidence type="ECO:0000259" key="2">
    <source>
        <dbReference type="Pfam" id="PF01364"/>
    </source>
</evidence>
<keyword evidence="1" id="KW-0732">Signal</keyword>
<comment type="caution">
    <text evidence="3">The sequence shown here is derived from an EMBL/GenBank/DDBJ whole genome shotgun (WGS) entry which is preliminary data.</text>
</comment>
<evidence type="ECO:0000256" key="1">
    <source>
        <dbReference type="ARBA" id="ARBA00022729"/>
    </source>
</evidence>
<dbReference type="NCBIfam" id="NF033707">
    <property type="entry name" value="T9SS_sortase"/>
    <property type="match status" value="1"/>
</dbReference>
<dbReference type="Gene3D" id="3.40.50.1460">
    <property type="match status" value="1"/>
</dbReference>
<feature type="domain" description="Gingipain" evidence="2">
    <location>
        <begin position="422"/>
        <end position="793"/>
    </location>
</feature>
<dbReference type="EMBL" id="JALPRF010000001">
    <property type="protein sequence ID" value="MCK8491861.1"/>
    <property type="molecule type" value="Genomic_DNA"/>
</dbReference>
<dbReference type="InterPro" id="IPR001769">
    <property type="entry name" value="Gingipain"/>
</dbReference>